<protein>
    <submittedName>
        <fullName evidence="4">Glycosyltransferase family 4 protein</fullName>
        <ecNumber evidence="4">2.4.-.-</ecNumber>
    </submittedName>
</protein>
<dbReference type="Pfam" id="PF20706">
    <property type="entry name" value="GT4-conflict"/>
    <property type="match status" value="1"/>
</dbReference>
<dbReference type="EMBL" id="JBHSBH010000012">
    <property type="protein sequence ID" value="MFC3997844.1"/>
    <property type="molecule type" value="Genomic_DNA"/>
</dbReference>
<dbReference type="Proteomes" id="UP001595847">
    <property type="component" value="Unassembled WGS sequence"/>
</dbReference>
<dbReference type="RefSeq" id="WP_378535171.1">
    <property type="nucleotide sequence ID" value="NZ_JBHSBH010000012.1"/>
</dbReference>
<keyword evidence="2 4" id="KW-0808">Transferase</keyword>
<evidence type="ECO:0000256" key="3">
    <source>
        <dbReference type="SAM" id="MobiDB-lite"/>
    </source>
</evidence>
<dbReference type="SUPFAM" id="SSF53756">
    <property type="entry name" value="UDP-Glycosyltransferase/glycogen phosphorylase"/>
    <property type="match status" value="1"/>
</dbReference>
<dbReference type="PANTHER" id="PTHR12526:SF510">
    <property type="entry name" value="D-INOSITOL 3-PHOSPHATE GLYCOSYLTRANSFERASE"/>
    <property type="match status" value="1"/>
</dbReference>
<accession>A0ABV8FR74</accession>
<name>A0ABV8FR74_9ACTN</name>
<feature type="region of interest" description="Disordered" evidence="3">
    <location>
        <begin position="424"/>
        <end position="495"/>
    </location>
</feature>
<sequence>MPSQPADGGPGEGSPLEVLVVADVSGRASNAGGVPVASGHLTEALASLPDVNVTLLTVGGTEPHGDARILLIPRDPDISWASQQLQEFPLHSGPGDVPGMDPDWRPHAVFGHSRFSGPAAKAVWQHWYPEAQLGHVVHMPIQRYAEIQGRPLEVQETMVRLEREVMADTDLTIGVGAYLTEVARNMAASNPRQPAFHEMLPGSVVSGPPVEPARGETFDILFTGRVNDDIKGYDHLLEVVNELRARGVDARLRVRGVPEAYVEQQRQYAAGRVGAAGIVDIRPYTSDLDELAGDYAASNLAVMPSVAEGFGLVAAEAAARGLPVLVNQESGVAEFFADTRVPGARDAGRGFVVPDRGLDRRPGERVAAWAQAIDRMIRDYPAQVANAARMRTVLKEYSWRDAAAGVVEAFRHAAVNPRGHTVQGPKGVLLDGEGRPLPALPERGAARGMGVGAMDLPQGRGLPRSPARPGQGAGPASPRRDAPVSLKKDGNRRTR</sequence>
<organism evidence="4 5">
    <name type="scientific">Nocardiopsis sediminis</name>
    <dbReference type="NCBI Taxonomy" id="1778267"/>
    <lineage>
        <taxon>Bacteria</taxon>
        <taxon>Bacillati</taxon>
        <taxon>Actinomycetota</taxon>
        <taxon>Actinomycetes</taxon>
        <taxon>Streptosporangiales</taxon>
        <taxon>Nocardiopsidaceae</taxon>
        <taxon>Nocardiopsis</taxon>
    </lineage>
</organism>
<evidence type="ECO:0000256" key="2">
    <source>
        <dbReference type="ARBA" id="ARBA00022679"/>
    </source>
</evidence>
<dbReference type="EC" id="2.4.-.-" evidence="4"/>
<keyword evidence="1 4" id="KW-0328">Glycosyltransferase</keyword>
<evidence type="ECO:0000313" key="4">
    <source>
        <dbReference type="EMBL" id="MFC3997844.1"/>
    </source>
</evidence>
<evidence type="ECO:0000313" key="5">
    <source>
        <dbReference type="Proteomes" id="UP001595847"/>
    </source>
</evidence>
<feature type="compositionally biased region" description="Basic and acidic residues" evidence="3">
    <location>
        <begin position="478"/>
        <end position="495"/>
    </location>
</feature>
<gene>
    <name evidence="4" type="ORF">ACFOVU_18055</name>
</gene>
<comment type="caution">
    <text evidence="4">The sequence shown here is derived from an EMBL/GenBank/DDBJ whole genome shotgun (WGS) entry which is preliminary data.</text>
</comment>
<dbReference type="PANTHER" id="PTHR12526">
    <property type="entry name" value="GLYCOSYLTRANSFERASE"/>
    <property type="match status" value="1"/>
</dbReference>
<dbReference type="Gene3D" id="3.40.50.2000">
    <property type="entry name" value="Glycogen Phosphorylase B"/>
    <property type="match status" value="1"/>
</dbReference>
<keyword evidence="5" id="KW-1185">Reference proteome</keyword>
<evidence type="ECO:0000256" key="1">
    <source>
        <dbReference type="ARBA" id="ARBA00022676"/>
    </source>
</evidence>
<proteinExistence type="predicted"/>
<dbReference type="GO" id="GO:0016757">
    <property type="term" value="F:glycosyltransferase activity"/>
    <property type="evidence" value="ECO:0007669"/>
    <property type="project" value="UniProtKB-KW"/>
</dbReference>
<dbReference type="CDD" id="cd03801">
    <property type="entry name" value="GT4_PimA-like"/>
    <property type="match status" value="1"/>
</dbReference>
<reference evidence="5" key="1">
    <citation type="journal article" date="2019" name="Int. J. Syst. Evol. Microbiol.">
        <title>The Global Catalogue of Microorganisms (GCM) 10K type strain sequencing project: providing services to taxonomists for standard genome sequencing and annotation.</title>
        <authorList>
            <consortium name="The Broad Institute Genomics Platform"/>
            <consortium name="The Broad Institute Genome Sequencing Center for Infectious Disease"/>
            <person name="Wu L."/>
            <person name="Ma J."/>
        </authorList>
    </citation>
    <scope>NUCLEOTIDE SEQUENCE [LARGE SCALE GENOMIC DNA]</scope>
    <source>
        <strain evidence="5">TBRC 1826</strain>
    </source>
</reference>